<accession>A0A0C2J0Z4</accession>
<gene>
    <name evidence="1" type="ORF">RF11_07485</name>
</gene>
<organism evidence="1 2">
    <name type="scientific">Thelohanellus kitauei</name>
    <name type="common">Myxosporean</name>
    <dbReference type="NCBI Taxonomy" id="669202"/>
    <lineage>
        <taxon>Eukaryota</taxon>
        <taxon>Metazoa</taxon>
        <taxon>Cnidaria</taxon>
        <taxon>Myxozoa</taxon>
        <taxon>Myxosporea</taxon>
        <taxon>Bivalvulida</taxon>
        <taxon>Platysporina</taxon>
        <taxon>Myxobolidae</taxon>
        <taxon>Thelohanellus</taxon>
    </lineage>
</organism>
<comment type="caution">
    <text evidence="1">The sequence shown here is derived from an EMBL/GenBank/DDBJ whole genome shotgun (WGS) entry which is preliminary data.</text>
</comment>
<dbReference type="InterPro" id="IPR011989">
    <property type="entry name" value="ARM-like"/>
</dbReference>
<protein>
    <submittedName>
        <fullName evidence="1">Uncharacterized protein</fullName>
    </submittedName>
</protein>
<reference evidence="1 2" key="1">
    <citation type="journal article" date="2014" name="Genome Biol. Evol.">
        <title>The genome of the myxosporean Thelohanellus kitauei shows adaptations to nutrient acquisition within its fish host.</title>
        <authorList>
            <person name="Yang Y."/>
            <person name="Xiong J."/>
            <person name="Zhou Z."/>
            <person name="Huo F."/>
            <person name="Miao W."/>
            <person name="Ran C."/>
            <person name="Liu Y."/>
            <person name="Zhang J."/>
            <person name="Feng J."/>
            <person name="Wang M."/>
            <person name="Wang M."/>
            <person name="Wang L."/>
            <person name="Yao B."/>
        </authorList>
    </citation>
    <scope>NUCLEOTIDE SEQUENCE [LARGE SCALE GENOMIC DNA]</scope>
    <source>
        <strain evidence="1">Wuqing</strain>
    </source>
</reference>
<evidence type="ECO:0000313" key="2">
    <source>
        <dbReference type="Proteomes" id="UP000031668"/>
    </source>
</evidence>
<evidence type="ECO:0000313" key="1">
    <source>
        <dbReference type="EMBL" id="KII71474.1"/>
    </source>
</evidence>
<keyword evidence="2" id="KW-1185">Reference proteome</keyword>
<name>A0A0C2J0Z4_THEKT</name>
<dbReference type="AlphaFoldDB" id="A0A0C2J0Z4"/>
<proteinExistence type="predicted"/>
<sequence length="197" mass="22851">MGFKTLPSMSNNIQQFSDQACLYLSNQDINHKSDLLQYIMELVSSLLCYQYDDVVGNENILMLIDMAVKGLLAQEESTVVQCQYFIHQLLTLFPNSISEPKTKYIILRLFNSYFVEIVQNCIQAMLTRDNLWCKKFSARILCVMNNGENLGITPSFKIDEKLVYKSLKKCRKKIISFQYTEKMVMKIVKFVFCLNSA</sequence>
<dbReference type="Proteomes" id="UP000031668">
    <property type="component" value="Unassembled WGS sequence"/>
</dbReference>
<dbReference type="Gene3D" id="1.25.10.10">
    <property type="entry name" value="Leucine-rich Repeat Variant"/>
    <property type="match status" value="1"/>
</dbReference>
<dbReference type="EMBL" id="JWZT01001753">
    <property type="protein sequence ID" value="KII71474.1"/>
    <property type="molecule type" value="Genomic_DNA"/>
</dbReference>